<evidence type="ECO:0000256" key="2">
    <source>
        <dbReference type="SAM" id="MobiDB-lite"/>
    </source>
</evidence>
<feature type="compositionally biased region" description="Basic and acidic residues" evidence="2">
    <location>
        <begin position="176"/>
        <end position="185"/>
    </location>
</feature>
<evidence type="ECO:0000313" key="3">
    <source>
        <dbReference type="EMBL" id="OWZ20494.1"/>
    </source>
</evidence>
<proteinExistence type="predicted"/>
<evidence type="ECO:0000256" key="1">
    <source>
        <dbReference type="SAM" id="Coils"/>
    </source>
</evidence>
<dbReference type="AlphaFoldDB" id="A0A225WSB4"/>
<feature type="coiled-coil region" evidence="1">
    <location>
        <begin position="215"/>
        <end position="295"/>
    </location>
</feature>
<sequence>MKHACVSCCALQRELLKLQELSEQRAKQDHDQCVAMFQQMQELVRLNEAFNRKRPERYDLDDNVSTCSSNNTSEEAVVETASDSEQPHTRRLQMIIVQQAKELEDLRRRLQDAAADGRVVNQLEDQCGQEDFDALRMRAMKSNGTLDHLRRRLQDAAADGRVVNQLENQCGQEDFDALRVDSRGDESDEEQRDARPEKYASQLCKLPLTSLHAQLKRKDLQLLRLERIIAKLETRFGQLLDRKRSMAKSYQQTARTQQAHLKKYLAYIRQQKEEKTALERQLRELKQYVDVLEKKVVRSAR</sequence>
<name>A0A225WSB4_9STRA</name>
<protein>
    <submittedName>
        <fullName evidence="3">Uncharacterized protein</fullName>
    </submittedName>
</protein>
<accession>A0A225WSB4</accession>
<comment type="caution">
    <text evidence="3">The sequence shown here is derived from an EMBL/GenBank/DDBJ whole genome shotgun (WGS) entry which is preliminary data.</text>
</comment>
<feature type="region of interest" description="Disordered" evidence="2">
    <location>
        <begin position="175"/>
        <end position="198"/>
    </location>
</feature>
<feature type="region of interest" description="Disordered" evidence="2">
    <location>
        <begin position="61"/>
        <end position="85"/>
    </location>
</feature>
<keyword evidence="4" id="KW-1185">Reference proteome</keyword>
<dbReference type="Proteomes" id="UP000198211">
    <property type="component" value="Unassembled WGS sequence"/>
</dbReference>
<evidence type="ECO:0000313" key="4">
    <source>
        <dbReference type="Proteomes" id="UP000198211"/>
    </source>
</evidence>
<dbReference type="EMBL" id="NBNE01000317">
    <property type="protein sequence ID" value="OWZ20494.1"/>
    <property type="molecule type" value="Genomic_DNA"/>
</dbReference>
<gene>
    <name evidence="3" type="ORF">PHMEG_0005072</name>
</gene>
<reference evidence="4" key="1">
    <citation type="submission" date="2017-03" db="EMBL/GenBank/DDBJ databases">
        <title>Phytopthora megakarya and P. palmivora, two closely related causual agents of cacao black pod achieved similar genome size and gene model numbers by different mechanisms.</title>
        <authorList>
            <person name="Ali S."/>
            <person name="Shao J."/>
            <person name="Larry D.J."/>
            <person name="Kronmiller B."/>
            <person name="Shen D."/>
            <person name="Strem M.D."/>
            <person name="Melnick R.L."/>
            <person name="Guiltinan M.J."/>
            <person name="Tyler B.M."/>
            <person name="Meinhardt L.W."/>
            <person name="Bailey B.A."/>
        </authorList>
    </citation>
    <scope>NUCLEOTIDE SEQUENCE [LARGE SCALE GENOMIC DNA]</scope>
    <source>
        <strain evidence="4">zdho120</strain>
    </source>
</reference>
<keyword evidence="1" id="KW-0175">Coiled coil</keyword>
<organism evidence="3 4">
    <name type="scientific">Phytophthora megakarya</name>
    <dbReference type="NCBI Taxonomy" id="4795"/>
    <lineage>
        <taxon>Eukaryota</taxon>
        <taxon>Sar</taxon>
        <taxon>Stramenopiles</taxon>
        <taxon>Oomycota</taxon>
        <taxon>Peronosporomycetes</taxon>
        <taxon>Peronosporales</taxon>
        <taxon>Peronosporaceae</taxon>
        <taxon>Phytophthora</taxon>
    </lineage>
</organism>
<dbReference type="OrthoDB" id="120121at2759"/>
<feature type="compositionally biased region" description="Polar residues" evidence="2">
    <location>
        <begin position="63"/>
        <end position="74"/>
    </location>
</feature>